<gene>
    <name evidence="2" type="ORF">GCM10011409_27010</name>
</gene>
<dbReference type="InterPro" id="IPR024760">
    <property type="entry name" value="HTH_dom_conjug_TS-like"/>
</dbReference>
<protein>
    <recommendedName>
        <fullName evidence="1">Helix-turn-helix conjugative transposon-like domain-containing protein</fullName>
    </recommendedName>
</protein>
<comment type="caution">
    <text evidence="2">The sequence shown here is derived from an EMBL/GenBank/DDBJ whole genome shotgun (WGS) entry which is preliminary data.</text>
</comment>
<dbReference type="EMBL" id="BMJD01000022">
    <property type="protein sequence ID" value="GGB48070.1"/>
    <property type="molecule type" value="Genomic_DNA"/>
</dbReference>
<organism evidence="2 3">
    <name type="scientific">Lentibacillus populi</name>
    <dbReference type="NCBI Taxonomy" id="1827502"/>
    <lineage>
        <taxon>Bacteria</taxon>
        <taxon>Bacillati</taxon>
        <taxon>Bacillota</taxon>
        <taxon>Bacilli</taxon>
        <taxon>Bacillales</taxon>
        <taxon>Bacillaceae</taxon>
        <taxon>Lentibacillus</taxon>
    </lineage>
</organism>
<dbReference type="Proteomes" id="UP000621492">
    <property type="component" value="Unassembled WGS sequence"/>
</dbReference>
<dbReference type="RefSeq" id="WP_286171149.1">
    <property type="nucleotide sequence ID" value="NZ_BMJD01000022.1"/>
</dbReference>
<proteinExistence type="predicted"/>
<dbReference type="AlphaFoldDB" id="A0A9W5TYM9"/>
<evidence type="ECO:0000313" key="2">
    <source>
        <dbReference type="EMBL" id="GGB48070.1"/>
    </source>
</evidence>
<feature type="domain" description="Helix-turn-helix conjugative transposon-like" evidence="1">
    <location>
        <begin position="9"/>
        <end position="73"/>
    </location>
</feature>
<reference evidence="2" key="1">
    <citation type="journal article" date="2014" name="Int. J. Syst. Evol. Microbiol.">
        <title>Complete genome sequence of Corynebacterium casei LMG S-19264T (=DSM 44701T), isolated from a smear-ripened cheese.</title>
        <authorList>
            <consortium name="US DOE Joint Genome Institute (JGI-PGF)"/>
            <person name="Walter F."/>
            <person name="Albersmeier A."/>
            <person name="Kalinowski J."/>
            <person name="Ruckert C."/>
        </authorList>
    </citation>
    <scope>NUCLEOTIDE SEQUENCE</scope>
    <source>
        <strain evidence="2">CGMCC 1.15454</strain>
    </source>
</reference>
<reference evidence="2" key="2">
    <citation type="submission" date="2020-09" db="EMBL/GenBank/DDBJ databases">
        <authorList>
            <person name="Sun Q."/>
            <person name="Zhou Y."/>
        </authorList>
    </citation>
    <scope>NUCLEOTIDE SEQUENCE</scope>
    <source>
        <strain evidence="2">CGMCC 1.15454</strain>
    </source>
</reference>
<dbReference type="Pfam" id="PF12645">
    <property type="entry name" value="HTH_16"/>
    <property type="match status" value="1"/>
</dbReference>
<name>A0A9W5TYM9_9BACI</name>
<evidence type="ECO:0000313" key="3">
    <source>
        <dbReference type="Proteomes" id="UP000621492"/>
    </source>
</evidence>
<evidence type="ECO:0000259" key="1">
    <source>
        <dbReference type="Pfam" id="PF12645"/>
    </source>
</evidence>
<accession>A0A9W5TYM9</accession>
<sequence length="75" mass="8706">MNDYPLLPYSVILMAVQGDSQAMDKVVNHYKGYIISLAKRKIVDENGNTALIVDDEWKRRIELKLIKAVIKFKFH</sequence>
<keyword evidence="3" id="KW-1185">Reference proteome</keyword>